<proteinExistence type="predicted"/>
<reference evidence="1" key="1">
    <citation type="submission" date="2018-06" db="EMBL/GenBank/DDBJ databases">
        <title>Paenibacillus xerothermodurans sp. nov. an extremely dry heat resistant spore forming bacterium isolated from the soil of Cape Canaveral, Florida.</title>
        <authorList>
            <person name="Seuylemezian A."/>
            <person name="Kaur N."/>
            <person name="Patil P."/>
            <person name="Patil P."/>
            <person name="Mayilraj S."/>
            <person name="Vaishampayan P."/>
        </authorList>
    </citation>
    <scope>NUCLEOTIDE SEQUENCE [LARGE SCALE GENOMIC DNA]</scope>
    <source>
        <strain evidence="1">ATCC 27380</strain>
    </source>
</reference>
<keyword evidence="2" id="KW-1185">Reference proteome</keyword>
<name>A0A2W1NLQ6_PAEXE</name>
<evidence type="ECO:0000313" key="1">
    <source>
        <dbReference type="EMBL" id="PZE20385.1"/>
    </source>
</evidence>
<dbReference type="Pfam" id="PF10842">
    <property type="entry name" value="DUF2642"/>
    <property type="match status" value="1"/>
</dbReference>
<organism evidence="1 2">
    <name type="scientific">Paenibacillus xerothermodurans</name>
    <dbReference type="NCBI Taxonomy" id="1977292"/>
    <lineage>
        <taxon>Bacteria</taxon>
        <taxon>Bacillati</taxon>
        <taxon>Bacillota</taxon>
        <taxon>Bacilli</taxon>
        <taxon>Bacillales</taxon>
        <taxon>Paenibacillaceae</taxon>
        <taxon>Paenibacillus</taxon>
    </lineage>
</organism>
<dbReference type="EMBL" id="NHRJ02000007">
    <property type="protein sequence ID" value="PZE20385.1"/>
    <property type="molecule type" value="Genomic_DNA"/>
</dbReference>
<sequence>MSVTQRKKEADSMYPMLEGQHIPYVGPYIARALPTVVGKNVILCTNTNHYHGQLSQYHGEHVVLHSNGKHINIEVAKINGILPKKV</sequence>
<dbReference type="Proteomes" id="UP000214746">
    <property type="component" value="Unassembled WGS sequence"/>
</dbReference>
<protein>
    <submittedName>
        <fullName evidence="1">DUF2642 domain-containing protein</fullName>
    </submittedName>
</protein>
<accession>A0A2W1NLQ6</accession>
<gene>
    <name evidence="1" type="ORF">CBW46_013170</name>
</gene>
<dbReference type="AlphaFoldDB" id="A0A2W1NLQ6"/>
<comment type="caution">
    <text evidence="1">The sequence shown here is derived from an EMBL/GenBank/DDBJ whole genome shotgun (WGS) entry which is preliminary data.</text>
</comment>
<dbReference type="InterPro" id="IPR020139">
    <property type="entry name" value="DUF2642"/>
</dbReference>
<evidence type="ECO:0000313" key="2">
    <source>
        <dbReference type="Proteomes" id="UP000214746"/>
    </source>
</evidence>